<dbReference type="KEGG" id="lfa:LFA_0145"/>
<gene>
    <name evidence="2" type="ORF">LFA_0145</name>
</gene>
<evidence type="ECO:0000256" key="1">
    <source>
        <dbReference type="SAM" id="MobiDB-lite"/>
    </source>
</evidence>
<dbReference type="HOGENOM" id="CLU_043131_0_0_6"/>
<feature type="region of interest" description="Disordered" evidence="1">
    <location>
        <begin position="384"/>
        <end position="416"/>
    </location>
</feature>
<dbReference type="RefSeq" id="WP_045094477.1">
    <property type="nucleotide sequence ID" value="NZ_LN614827.1"/>
</dbReference>
<keyword evidence="3" id="KW-1185">Reference proteome</keyword>
<dbReference type="STRING" id="1212491.LFA_0145"/>
<proteinExistence type="predicted"/>
<dbReference type="InterPro" id="IPR010352">
    <property type="entry name" value="DUF945"/>
</dbReference>
<organism evidence="2 3">
    <name type="scientific">Legionella fallonii LLAP-10</name>
    <dbReference type="NCBI Taxonomy" id="1212491"/>
    <lineage>
        <taxon>Bacteria</taxon>
        <taxon>Pseudomonadati</taxon>
        <taxon>Pseudomonadota</taxon>
        <taxon>Gammaproteobacteria</taxon>
        <taxon>Legionellales</taxon>
        <taxon>Legionellaceae</taxon>
        <taxon>Legionella</taxon>
    </lineage>
</organism>
<dbReference type="EMBL" id="LN614827">
    <property type="protein sequence ID" value="CEG55626.1"/>
    <property type="molecule type" value="Genomic_DNA"/>
</dbReference>
<dbReference type="Proteomes" id="UP000032430">
    <property type="component" value="Chromosome I"/>
</dbReference>
<dbReference type="Pfam" id="PF06097">
    <property type="entry name" value="DUF945"/>
    <property type="match status" value="1"/>
</dbReference>
<accession>A0A098G0X6</accession>
<evidence type="ECO:0000313" key="3">
    <source>
        <dbReference type="Proteomes" id="UP000032430"/>
    </source>
</evidence>
<reference evidence="3" key="1">
    <citation type="submission" date="2014-09" db="EMBL/GenBank/DDBJ databases">
        <authorList>
            <person name="Gomez-Valero L."/>
        </authorList>
    </citation>
    <scope>NUCLEOTIDE SEQUENCE [LARGE SCALE GENOMIC DNA]</scope>
    <source>
        <strain evidence="3">ATCC700992</strain>
    </source>
</reference>
<sequence>MKKWTGILLSLVVLFLLAYVITGFIVKNTLNQNVDSLPQNSILRIHLGNYQRGWFSSQAILSIKMNIPAQERTDVHGITKMQPPMNLELNYPLIIKHGPVICTDYGIRFGIGYVTTQPQSHYNVLINYFNETWFRYAFPALSFKGGSDADSVDFSWQGLSATLGTSSSLNNLFGDFTMYGLNAAAGNVTFQLGTIADEFNFIHASNGLWPGKNHFSLLSAAMSQGDQKQFELDGVDLVSSSDVTEGLLSFDFNLSVNKLLVDNKTYGPGIFKLSVRNLEADAMARINKRALSAVQSNQSSVLLVPELLSNVPLLLSKGSELALSTAVDLPEGKITGDFKLALPKMDVSDPSQLLQKASGSGQFKAPIAVVKELMMVLLKNSKQENTATQSSSASPDSTATRLPPISSVTNTATNSDAEMQKQVDKLLQSLIEKGYIKVEGNTYVVNLKIENQQIFVNGQQFDVNKL</sequence>
<protein>
    <submittedName>
        <fullName evidence="2">Uncharacterized protein</fullName>
    </submittedName>
</protein>
<evidence type="ECO:0000313" key="2">
    <source>
        <dbReference type="EMBL" id="CEG55626.1"/>
    </source>
</evidence>
<name>A0A098G0X6_9GAMM</name>
<dbReference type="OrthoDB" id="5651145at2"/>
<dbReference type="AlphaFoldDB" id="A0A098G0X6"/>